<protein>
    <submittedName>
        <fullName evidence="1">Uncharacterized protein</fullName>
    </submittedName>
</protein>
<accession>A0A6H2HAV6</accession>
<evidence type="ECO:0000313" key="2">
    <source>
        <dbReference type="Proteomes" id="UP000502041"/>
    </source>
</evidence>
<sequence length="68" mass="7624">MSICIRTCTHITSSLKAAAFQVVLARDSRGLVYRARKDILSIRQLSQTPIVTHDPKVLRGRLKMNCGK</sequence>
<dbReference type="KEGG" id="pvac:HC248_01914"/>
<proteinExistence type="predicted"/>
<dbReference type="Proteomes" id="UP000502041">
    <property type="component" value="Chromosome"/>
</dbReference>
<dbReference type="AlphaFoldDB" id="A0A6H2HAV6"/>
<reference evidence="1 2" key="1">
    <citation type="submission" date="2020-04" db="EMBL/GenBank/DDBJ databases">
        <title>Complete genome of a Psychrophilic, Marine, Gas Vacuolate Bacterium Polaromonas vacuolata KCTC 22033T.</title>
        <authorList>
            <person name="Hwang K."/>
            <person name="Kim K.M."/>
        </authorList>
    </citation>
    <scope>NUCLEOTIDE SEQUENCE [LARGE SCALE GENOMIC DNA]</scope>
    <source>
        <strain evidence="1 2">KCTC 22033</strain>
    </source>
</reference>
<gene>
    <name evidence="1" type="ORF">HC248_01914</name>
</gene>
<name>A0A6H2HAV6_9BURK</name>
<evidence type="ECO:0000313" key="1">
    <source>
        <dbReference type="EMBL" id="QJC56606.1"/>
    </source>
</evidence>
<organism evidence="1 2">
    <name type="scientific">Polaromonas vacuolata</name>
    <dbReference type="NCBI Taxonomy" id="37448"/>
    <lineage>
        <taxon>Bacteria</taxon>
        <taxon>Pseudomonadati</taxon>
        <taxon>Pseudomonadota</taxon>
        <taxon>Betaproteobacteria</taxon>
        <taxon>Burkholderiales</taxon>
        <taxon>Comamonadaceae</taxon>
        <taxon>Polaromonas</taxon>
    </lineage>
</organism>
<dbReference type="EMBL" id="CP051461">
    <property type="protein sequence ID" value="QJC56606.1"/>
    <property type="molecule type" value="Genomic_DNA"/>
</dbReference>
<keyword evidence="2" id="KW-1185">Reference proteome</keyword>